<dbReference type="SUPFAM" id="SSF54928">
    <property type="entry name" value="RNA-binding domain, RBD"/>
    <property type="match status" value="1"/>
</dbReference>
<keyword evidence="1" id="KW-0677">Repeat</keyword>
<dbReference type="AlphaFoldDB" id="A0A161Y469"/>
<dbReference type="Gramene" id="KZN04057">
    <property type="protein sequence ID" value="KZN04057"/>
    <property type="gene ID" value="DCAR_004894"/>
</dbReference>
<dbReference type="Gene3D" id="3.30.70.330">
    <property type="match status" value="1"/>
</dbReference>
<dbReference type="PROSITE" id="PS50102">
    <property type="entry name" value="RRM"/>
    <property type="match status" value="1"/>
</dbReference>
<dbReference type="InterPro" id="IPR012677">
    <property type="entry name" value="Nucleotide-bd_a/b_plait_sf"/>
</dbReference>
<dbReference type="SMART" id="SM00360">
    <property type="entry name" value="RRM"/>
    <property type="match status" value="1"/>
</dbReference>
<dbReference type="PANTHER" id="PTHR48032:SF1">
    <property type="entry name" value="RNA-BINDING (RRM_RBD_RNP MOTIFS) FAMILY PROTEIN"/>
    <property type="match status" value="1"/>
</dbReference>
<evidence type="ECO:0000256" key="1">
    <source>
        <dbReference type="ARBA" id="ARBA00022737"/>
    </source>
</evidence>
<evidence type="ECO:0000256" key="2">
    <source>
        <dbReference type="ARBA" id="ARBA00022884"/>
    </source>
</evidence>
<dbReference type="PANTHER" id="PTHR48032">
    <property type="entry name" value="RNA-BINDING PROTEIN MUSASHI HOMOLOG RBP6"/>
    <property type="match status" value="1"/>
</dbReference>
<dbReference type="CDD" id="cd12330">
    <property type="entry name" value="RRM2_Hrp1p"/>
    <property type="match status" value="1"/>
</dbReference>
<dbReference type="InterPro" id="IPR035979">
    <property type="entry name" value="RBD_domain_sf"/>
</dbReference>
<dbReference type="EMBL" id="CP093344">
    <property type="protein sequence ID" value="WOG86216.1"/>
    <property type="molecule type" value="Genomic_DNA"/>
</dbReference>
<proteinExistence type="predicted"/>
<dbReference type="InterPro" id="IPR000504">
    <property type="entry name" value="RRM_dom"/>
</dbReference>
<organism evidence="3 4">
    <name type="scientific">Daucus carota subsp. sativus</name>
    <name type="common">Carrot</name>
    <dbReference type="NCBI Taxonomy" id="79200"/>
    <lineage>
        <taxon>Eukaryota</taxon>
        <taxon>Viridiplantae</taxon>
        <taxon>Streptophyta</taxon>
        <taxon>Embryophyta</taxon>
        <taxon>Tracheophyta</taxon>
        <taxon>Spermatophyta</taxon>
        <taxon>Magnoliopsida</taxon>
        <taxon>eudicotyledons</taxon>
        <taxon>Gunneridae</taxon>
        <taxon>Pentapetalae</taxon>
        <taxon>asterids</taxon>
        <taxon>campanulids</taxon>
        <taxon>Apiales</taxon>
        <taxon>Apiaceae</taxon>
        <taxon>Apioideae</taxon>
        <taxon>Scandiceae</taxon>
        <taxon>Daucinae</taxon>
        <taxon>Daucus</taxon>
        <taxon>Daucus sect. Daucus</taxon>
    </lineage>
</organism>
<reference evidence="3" key="1">
    <citation type="journal article" date="2016" name="Nat. Genet.">
        <title>A high-quality carrot genome assembly provides new insights into carotenoid accumulation and asterid genome evolution.</title>
        <authorList>
            <person name="Iorizzo M."/>
            <person name="Ellison S."/>
            <person name="Senalik D."/>
            <person name="Zeng P."/>
            <person name="Satapoomin P."/>
            <person name="Huang J."/>
            <person name="Bowman M."/>
            <person name="Iovene M."/>
            <person name="Sanseverino W."/>
            <person name="Cavagnaro P."/>
            <person name="Yildiz M."/>
            <person name="Macko-Podgorni A."/>
            <person name="Moranska E."/>
            <person name="Grzebelus E."/>
            <person name="Grzebelus D."/>
            <person name="Ashrafi H."/>
            <person name="Zheng Z."/>
            <person name="Cheng S."/>
            <person name="Spooner D."/>
            <person name="Van Deynze A."/>
            <person name="Simon P."/>
        </authorList>
    </citation>
    <scope>NUCLEOTIDE SEQUENCE</scope>
    <source>
        <tissue evidence="3">Leaf</tissue>
    </source>
</reference>
<dbReference type="Proteomes" id="UP000077755">
    <property type="component" value="Chromosome 2"/>
</dbReference>
<keyword evidence="2" id="KW-0694">RNA-binding</keyword>
<dbReference type="Pfam" id="PF00076">
    <property type="entry name" value="RRM_1"/>
    <property type="match status" value="1"/>
</dbReference>
<name>A0A161Y469_DAUCS</name>
<keyword evidence="4" id="KW-1185">Reference proteome</keyword>
<accession>A0A161Y469</accession>
<dbReference type="GO" id="GO:0006417">
    <property type="term" value="P:regulation of translation"/>
    <property type="evidence" value="ECO:0007669"/>
    <property type="project" value="TreeGrafter"/>
</dbReference>
<reference evidence="3" key="2">
    <citation type="submission" date="2022-03" db="EMBL/GenBank/DDBJ databases">
        <title>Draft title - Genomic analysis of global carrot germplasm unveils the trajectory of domestication and the origin of high carotenoid orange carrot.</title>
        <authorList>
            <person name="Iorizzo M."/>
            <person name="Ellison S."/>
            <person name="Senalik D."/>
            <person name="Macko-Podgorni A."/>
            <person name="Grzebelus D."/>
            <person name="Bostan H."/>
            <person name="Rolling W."/>
            <person name="Curaba J."/>
            <person name="Simon P."/>
        </authorList>
    </citation>
    <scope>NUCLEOTIDE SEQUENCE</scope>
    <source>
        <tissue evidence="3">Leaf</tissue>
    </source>
</reference>
<evidence type="ECO:0000313" key="4">
    <source>
        <dbReference type="Proteomes" id="UP000077755"/>
    </source>
</evidence>
<dbReference type="GO" id="GO:0003729">
    <property type="term" value="F:mRNA binding"/>
    <property type="evidence" value="ECO:0007669"/>
    <property type="project" value="TreeGrafter"/>
</dbReference>
<sequence length="348" mass="38195">MMSSLQNLDLGCASSSKYSCFSPRPLCFDQSNAVHEALHGYVPWLPQPSSFVDTNTFSDQGQMRTDLGGYPMMYNEANQVPVTSVQSNTVPADGPSYTGGSTMNQNGGSGQAFTQPRNDSQNGNHTQGFTETNNVQNGANLPNPQGIASMAMRNEGWMVLQNAVVVELVQCMRVMNDILRRVSLQVEANEAVPRHDQQTPNRIRSSFQDLPVPTSTKTIFVGGLSSTVTENDLMDYFYQFGTITNVKVMYDHFTQRPRGFGFITFDSEEAVDEVLHWTSFHELNGKMAKVKRAIPKDIYQNSIRGRLGALNYGLSTVSNLLRACTQGYNPGQVGGSAAVSGSGYPWIP</sequence>
<gene>
    <name evidence="3" type="ORF">DCAR_0205417</name>
</gene>
<protein>
    <submittedName>
        <fullName evidence="3">Uncharacterized protein</fullName>
    </submittedName>
</protein>
<evidence type="ECO:0000313" key="3">
    <source>
        <dbReference type="EMBL" id="WOG86216.1"/>
    </source>
</evidence>